<evidence type="ECO:0000313" key="3">
    <source>
        <dbReference type="EMBL" id="CUG93724.1"/>
    </source>
</evidence>
<keyword evidence="2 3" id="KW-0812">Transmembrane</keyword>
<accession>A0A0S4JQC5</accession>
<gene>
    <name evidence="3" type="ORF">BSAL_44490</name>
</gene>
<dbReference type="AlphaFoldDB" id="A0A0S4JQC5"/>
<evidence type="ECO:0000256" key="1">
    <source>
        <dbReference type="SAM" id="MobiDB-lite"/>
    </source>
</evidence>
<protein>
    <submittedName>
        <fullName evidence="3">Transmembrane protein, putative</fullName>
    </submittedName>
</protein>
<feature type="transmembrane region" description="Helical" evidence="2">
    <location>
        <begin position="235"/>
        <end position="255"/>
    </location>
</feature>
<dbReference type="VEuPathDB" id="TriTrypDB:BSAL_44490"/>
<feature type="compositionally biased region" description="Basic and acidic residues" evidence="1">
    <location>
        <begin position="24"/>
        <end position="33"/>
    </location>
</feature>
<evidence type="ECO:0000313" key="4">
    <source>
        <dbReference type="Proteomes" id="UP000051952"/>
    </source>
</evidence>
<dbReference type="Proteomes" id="UP000051952">
    <property type="component" value="Unassembled WGS sequence"/>
</dbReference>
<name>A0A0S4JQC5_BODSA</name>
<proteinExistence type="predicted"/>
<feature type="region of interest" description="Disordered" evidence="1">
    <location>
        <begin position="13"/>
        <end position="33"/>
    </location>
</feature>
<organism evidence="3 4">
    <name type="scientific">Bodo saltans</name>
    <name type="common">Flagellated protozoan</name>
    <dbReference type="NCBI Taxonomy" id="75058"/>
    <lineage>
        <taxon>Eukaryota</taxon>
        <taxon>Discoba</taxon>
        <taxon>Euglenozoa</taxon>
        <taxon>Kinetoplastea</taxon>
        <taxon>Metakinetoplastina</taxon>
        <taxon>Eubodonida</taxon>
        <taxon>Bodonidae</taxon>
        <taxon>Bodo</taxon>
    </lineage>
</organism>
<feature type="transmembrane region" description="Helical" evidence="2">
    <location>
        <begin position="314"/>
        <end position="332"/>
    </location>
</feature>
<keyword evidence="2" id="KW-0472">Membrane</keyword>
<feature type="transmembrane region" description="Helical" evidence="2">
    <location>
        <begin position="107"/>
        <end position="127"/>
    </location>
</feature>
<dbReference type="EMBL" id="CYKH01002189">
    <property type="protein sequence ID" value="CUG93724.1"/>
    <property type="molecule type" value="Genomic_DNA"/>
</dbReference>
<reference evidence="4" key="1">
    <citation type="submission" date="2015-09" db="EMBL/GenBank/DDBJ databases">
        <authorList>
            <consortium name="Pathogen Informatics"/>
        </authorList>
    </citation>
    <scope>NUCLEOTIDE SEQUENCE [LARGE SCALE GENOMIC DNA]</scope>
    <source>
        <strain evidence="4">Lake Konstanz</strain>
    </source>
</reference>
<keyword evidence="4" id="KW-1185">Reference proteome</keyword>
<keyword evidence="2" id="KW-1133">Transmembrane helix</keyword>
<feature type="transmembrane region" description="Helical" evidence="2">
    <location>
        <begin position="182"/>
        <end position="203"/>
    </location>
</feature>
<evidence type="ECO:0000256" key="2">
    <source>
        <dbReference type="SAM" id="Phobius"/>
    </source>
</evidence>
<sequence length="461" mass="51274">MDTELLKAAVLHPGDEQPCGELPGEERPGDEHLDEQQCDQVDGTTSVTVHANQPTKKRSEPLNLVRNEEICRAVRSFQQISLPWSKKDCFGGCCYKHITNKIGRVKYIIVVAIAMIAPLEFNAYSFLLPFSSPLDPRAYFDGCYQYANASGQIAIPYLDCLACNNNIPYVDTAILKNEPNKILMLAIGNIIGLFAMLLAWWYCILATRTLSYHALLSFGVYTEVAPIFCDSKVKMLILGGIALYSALGAAASLSLSQAMEVLLDSLTVGDPVSGLCYQNATGISPKYFVTATFSNYNPAVTHINASTASVKTVIVTYAAAIVVYVPIMLSFYRILAHPYNSFDAGELFDNHSKDDSNGNQDCAGTTTSTTALTIAKMIQENIRFRIREEALLHAVPLVYTRWRRRNFKKLTFFQRHFPPFFLVYWASSNSPEDVAIVEAIVRLALKTETVPLKRQLRNFLS</sequence>